<dbReference type="EMBL" id="JBHSOW010000105">
    <property type="protein sequence ID" value="MFC5652747.1"/>
    <property type="molecule type" value="Genomic_DNA"/>
</dbReference>
<feature type="compositionally biased region" description="Polar residues" evidence="1">
    <location>
        <begin position="46"/>
        <end position="61"/>
    </location>
</feature>
<dbReference type="RefSeq" id="WP_379191398.1">
    <property type="nucleotide sequence ID" value="NZ_JBHSOW010000105.1"/>
</dbReference>
<evidence type="ECO:0000313" key="2">
    <source>
        <dbReference type="EMBL" id="MFC5652747.1"/>
    </source>
</evidence>
<evidence type="ECO:0000256" key="1">
    <source>
        <dbReference type="SAM" id="MobiDB-lite"/>
    </source>
</evidence>
<keyword evidence="3" id="KW-1185">Reference proteome</keyword>
<feature type="compositionally biased region" description="Basic and acidic residues" evidence="1">
    <location>
        <begin position="76"/>
        <end position="89"/>
    </location>
</feature>
<organism evidence="2 3">
    <name type="scientific">Paenibacillus solisilvae</name>
    <dbReference type="NCBI Taxonomy" id="2486751"/>
    <lineage>
        <taxon>Bacteria</taxon>
        <taxon>Bacillati</taxon>
        <taxon>Bacillota</taxon>
        <taxon>Bacilli</taxon>
        <taxon>Bacillales</taxon>
        <taxon>Paenibacillaceae</taxon>
        <taxon>Paenibacillus</taxon>
    </lineage>
</organism>
<sequence>MEPIYPLHEDRINQFCGVPVCIVTHEGNRHVGILTSCRNGRVTLNGDGQSEQPTTVSTATQGKVTNGKGKYKKKGQKGDKPVEAKEHVKAQTQSAYPYDPYYGYGPYHPFAEAFAIDLSLIAFLFLLL</sequence>
<name>A0ABW0W3X1_9BACL</name>
<comment type="caution">
    <text evidence="2">The sequence shown here is derived from an EMBL/GenBank/DDBJ whole genome shotgun (WGS) entry which is preliminary data.</text>
</comment>
<evidence type="ECO:0000313" key="3">
    <source>
        <dbReference type="Proteomes" id="UP001596047"/>
    </source>
</evidence>
<feature type="region of interest" description="Disordered" evidence="1">
    <location>
        <begin position="44"/>
        <end position="91"/>
    </location>
</feature>
<proteinExistence type="predicted"/>
<dbReference type="Proteomes" id="UP001596047">
    <property type="component" value="Unassembled WGS sequence"/>
</dbReference>
<accession>A0ABW0W3X1</accession>
<reference evidence="3" key="1">
    <citation type="journal article" date="2019" name="Int. J. Syst. Evol. Microbiol.">
        <title>The Global Catalogue of Microorganisms (GCM) 10K type strain sequencing project: providing services to taxonomists for standard genome sequencing and annotation.</title>
        <authorList>
            <consortium name="The Broad Institute Genomics Platform"/>
            <consortium name="The Broad Institute Genome Sequencing Center for Infectious Disease"/>
            <person name="Wu L."/>
            <person name="Ma J."/>
        </authorList>
    </citation>
    <scope>NUCLEOTIDE SEQUENCE [LARGE SCALE GENOMIC DNA]</scope>
    <source>
        <strain evidence="3">CGMCC 1.3240</strain>
    </source>
</reference>
<gene>
    <name evidence="2" type="ORF">ACFPYJ_27310</name>
</gene>
<protein>
    <submittedName>
        <fullName evidence="2">Uncharacterized protein</fullName>
    </submittedName>
</protein>